<protein>
    <submittedName>
        <fullName evidence="1">Pyridoxamine 5'-phosphate oxidase family protein</fullName>
    </submittedName>
</protein>
<gene>
    <name evidence="1" type="ORF">FNU79_09020</name>
</gene>
<evidence type="ECO:0000313" key="1">
    <source>
        <dbReference type="EMBL" id="TSA85907.1"/>
    </source>
</evidence>
<dbReference type="InterPro" id="IPR024747">
    <property type="entry name" value="Pyridox_Oxase-rel"/>
</dbReference>
<dbReference type="Pfam" id="PF12900">
    <property type="entry name" value="Pyridox_ox_2"/>
    <property type="match status" value="1"/>
</dbReference>
<name>A0A553V0B6_9DEIO</name>
<dbReference type="Proteomes" id="UP000316092">
    <property type="component" value="Unassembled WGS sequence"/>
</dbReference>
<comment type="caution">
    <text evidence="1">The sequence shown here is derived from an EMBL/GenBank/DDBJ whole genome shotgun (WGS) entry which is preliminary data.</text>
</comment>
<dbReference type="RefSeq" id="WP_143720519.1">
    <property type="nucleotide sequence ID" value="NZ_VKDB01000007.1"/>
</dbReference>
<dbReference type="AlphaFoldDB" id="A0A553V0B6"/>
<reference evidence="1 2" key="1">
    <citation type="submission" date="2019-07" db="EMBL/GenBank/DDBJ databases">
        <title>Deinococcus detaillus sp. nov., isolated from humus soil in Antarctica.</title>
        <authorList>
            <person name="Zhang K."/>
        </authorList>
    </citation>
    <scope>NUCLEOTIDE SEQUENCE [LARGE SCALE GENOMIC DNA]</scope>
    <source>
        <strain evidence="1 2">H1</strain>
    </source>
</reference>
<sequence length="197" mass="22748">MTYYDPRARNPATSRRPLNRRDDEWIRDLLGRLQICRISTLWQGEDGEAFPFINPTSFVYRPETHDLIYHSNLAGRLRANTENSQRTTFEASEMGRFLPSNDPLEFSVQYRSVMAFGVSRLLEGEEARRALYTLCAHIFPDVRPGTEMQPISDEQLGRTSVYSLAIERWSGKENWAEQADQTLDWSALPDHLLKPPA</sequence>
<dbReference type="EMBL" id="VKDB01000007">
    <property type="protein sequence ID" value="TSA85907.1"/>
    <property type="molecule type" value="Genomic_DNA"/>
</dbReference>
<dbReference type="SUPFAM" id="SSF50475">
    <property type="entry name" value="FMN-binding split barrel"/>
    <property type="match status" value="1"/>
</dbReference>
<organism evidence="1 2">
    <name type="scientific">Deinococcus detaillensis</name>
    <dbReference type="NCBI Taxonomy" id="2592048"/>
    <lineage>
        <taxon>Bacteria</taxon>
        <taxon>Thermotogati</taxon>
        <taxon>Deinococcota</taxon>
        <taxon>Deinococci</taxon>
        <taxon>Deinococcales</taxon>
        <taxon>Deinococcaceae</taxon>
        <taxon>Deinococcus</taxon>
    </lineage>
</organism>
<accession>A0A553V0B6</accession>
<dbReference type="PANTHER" id="PTHR34071">
    <property type="entry name" value="5-NITROIMIDAZOLE ANTIBIOTICS RESISTANCE PROTEIN, NIMA-FAMILY-RELATED PROTEIN-RELATED"/>
    <property type="match status" value="1"/>
</dbReference>
<evidence type="ECO:0000313" key="2">
    <source>
        <dbReference type="Proteomes" id="UP000316092"/>
    </source>
</evidence>
<keyword evidence="2" id="KW-1185">Reference proteome</keyword>
<dbReference type="InterPro" id="IPR012349">
    <property type="entry name" value="Split_barrel_FMN-bd"/>
</dbReference>
<dbReference type="PANTHER" id="PTHR34071:SF2">
    <property type="entry name" value="FLAVIN-NUCLEOTIDE-BINDING PROTEIN"/>
    <property type="match status" value="1"/>
</dbReference>
<dbReference type="OrthoDB" id="116031at2"/>
<dbReference type="Gene3D" id="2.30.110.10">
    <property type="entry name" value="Electron Transport, Fmn-binding Protein, Chain A"/>
    <property type="match status" value="1"/>
</dbReference>
<proteinExistence type="predicted"/>